<dbReference type="RefSeq" id="WP_119761448.1">
    <property type="nucleotide sequence ID" value="NZ_QYUJ01000010.1"/>
</dbReference>
<evidence type="ECO:0000313" key="2">
    <source>
        <dbReference type="Proteomes" id="UP000286287"/>
    </source>
</evidence>
<dbReference type="EMBL" id="QYUJ01000010">
    <property type="protein sequence ID" value="RJF74482.1"/>
    <property type="molecule type" value="Genomic_DNA"/>
</dbReference>
<dbReference type="OrthoDB" id="77715at2"/>
<proteinExistence type="predicted"/>
<dbReference type="Proteomes" id="UP000286287">
    <property type="component" value="Unassembled WGS sequence"/>
</dbReference>
<accession>A0A418VEE2</accession>
<gene>
    <name evidence="1" type="ORF">D3875_04165</name>
</gene>
<evidence type="ECO:0000313" key="1">
    <source>
        <dbReference type="EMBL" id="RJF74482.1"/>
    </source>
</evidence>
<organism evidence="1 2">
    <name type="scientific">Deinococcus cavernae</name>
    <dbReference type="NCBI Taxonomy" id="2320857"/>
    <lineage>
        <taxon>Bacteria</taxon>
        <taxon>Thermotogati</taxon>
        <taxon>Deinococcota</taxon>
        <taxon>Deinococci</taxon>
        <taxon>Deinococcales</taxon>
        <taxon>Deinococcaceae</taxon>
        <taxon>Deinococcus</taxon>
    </lineage>
</organism>
<name>A0A418VEE2_9DEIO</name>
<comment type="caution">
    <text evidence="1">The sequence shown here is derived from an EMBL/GenBank/DDBJ whole genome shotgun (WGS) entry which is preliminary data.</text>
</comment>
<sequence>MPELKVTLLDTSGPISLEVSERPPLEGTVLLDVLRGQSASQETVPARGDYPAGTVLTRLHDLQDRKAEDIDTDLTLWFENQLT</sequence>
<keyword evidence="2" id="KW-1185">Reference proteome</keyword>
<reference evidence="1 2" key="1">
    <citation type="submission" date="2018-09" db="EMBL/GenBank/DDBJ databases">
        <authorList>
            <person name="Zhu H."/>
        </authorList>
    </citation>
    <scope>NUCLEOTIDE SEQUENCE [LARGE SCALE GENOMIC DNA]</scope>
    <source>
        <strain evidence="1 2">K2S05-167</strain>
    </source>
</reference>
<dbReference type="AlphaFoldDB" id="A0A418VEE2"/>
<protein>
    <submittedName>
        <fullName evidence="1">Uncharacterized protein</fullName>
    </submittedName>
</protein>